<reference evidence="1 2" key="1">
    <citation type="journal article" date="2017" name="BMC Genomics">
        <title>Whole-genome assembly of Babesia ovata and comparative genomics between closely related pathogens.</title>
        <authorList>
            <person name="Yamagishi J."/>
            <person name="Asada M."/>
            <person name="Hakimi H."/>
            <person name="Tanaka T.Q."/>
            <person name="Sugimoto C."/>
            <person name="Kawazu S."/>
        </authorList>
    </citation>
    <scope>NUCLEOTIDE SEQUENCE [LARGE SCALE GENOMIC DNA]</scope>
    <source>
        <strain evidence="1 2">Miyake</strain>
    </source>
</reference>
<protein>
    <submittedName>
        <fullName evidence="1">Pentatricopeptide repeat-containing At4g19890 isoform X1, putative</fullName>
    </submittedName>
</protein>
<dbReference type="AlphaFoldDB" id="A0A2H6KD47"/>
<evidence type="ECO:0000313" key="2">
    <source>
        <dbReference type="Proteomes" id="UP000236319"/>
    </source>
</evidence>
<dbReference type="VEuPathDB" id="PiroplasmaDB:BOVATA_024080"/>
<proteinExistence type="predicted"/>
<gene>
    <name evidence="1" type="ORF">BOVATA_024080</name>
</gene>
<dbReference type="Proteomes" id="UP000236319">
    <property type="component" value="Unassembled WGS sequence"/>
</dbReference>
<dbReference type="OrthoDB" id="10609459at2759"/>
<dbReference type="GeneID" id="39874685"/>
<organism evidence="1 2">
    <name type="scientific">Babesia ovata</name>
    <dbReference type="NCBI Taxonomy" id="189622"/>
    <lineage>
        <taxon>Eukaryota</taxon>
        <taxon>Sar</taxon>
        <taxon>Alveolata</taxon>
        <taxon>Apicomplexa</taxon>
        <taxon>Aconoidasida</taxon>
        <taxon>Piroplasmida</taxon>
        <taxon>Babesiidae</taxon>
        <taxon>Babesia</taxon>
    </lineage>
</organism>
<dbReference type="RefSeq" id="XP_028867158.1">
    <property type="nucleotide sequence ID" value="XM_029011325.1"/>
</dbReference>
<accession>A0A2H6KD47</accession>
<evidence type="ECO:0000313" key="1">
    <source>
        <dbReference type="EMBL" id="GBE60915.1"/>
    </source>
</evidence>
<dbReference type="EMBL" id="BDSA01000002">
    <property type="protein sequence ID" value="GBE60915.1"/>
    <property type="molecule type" value="Genomic_DNA"/>
</dbReference>
<sequence>MDNVPEGLRECREEVQQAPAGRSTQLARPESVRQKLHFAFVHDGKQFAFDEREHLLDVEGEHFVQHERQVPYPAPFCDRSVYRVVREEGVLLCSAVGCVRRPCLVLAYHANVAPAELVHPALQHVHCVEAVLDHVAFGYYPYGAKSVRVHFPRHLEAV</sequence>
<comment type="caution">
    <text evidence="1">The sequence shown here is derived from an EMBL/GenBank/DDBJ whole genome shotgun (WGS) entry which is preliminary data.</text>
</comment>
<keyword evidence="2" id="KW-1185">Reference proteome</keyword>
<name>A0A2H6KD47_9APIC</name>